<evidence type="ECO:0000313" key="1">
    <source>
        <dbReference type="EMBL" id="KAI9462053.1"/>
    </source>
</evidence>
<proteinExistence type="predicted"/>
<sequence>MGNALSRNDHYPVPPGFTVPVYPGYPQFSTPSTWNPFKRNQMKKREKVLREYLYTTPMILQYPGAFAVSHPGQNLVQPGIPQVHNAVSVAPVAANGMATQMSAPMVVTGAPPPAPGAGGAAAAAAPVIPPQMAPITYPATFDYSAFLDPRGTTDPVVPRRSHRRSQRHNNRSRRRSPTPSSGSSASDTESPFSDPSSYDSAEYPRRSRHRRSSNPLPRPPKDILASTPFRPLLTQLPSAQYNSWGLGHTNSQPQPQSQPQQTTYSNVRPRRRRGFFNRQPRATFPVVPSSLADPSSAFARSFMAPMAMPAPQNGPPLRQQLPPPAAGPAMAAPAPPVLPQNITVRMPAPEPAPPAHQGPPVIPPGTPMFMSMPNPGHPGSTPFIGANLGTPRTLRTAPVPPPGQVAMGPIPPLGPCVCPRLCRGEATCRCPHPLSGQVSSRRLRRQ</sequence>
<keyword evidence="2" id="KW-1185">Reference proteome</keyword>
<accession>A0ACC0U3W0</accession>
<dbReference type="Proteomes" id="UP001207468">
    <property type="component" value="Unassembled WGS sequence"/>
</dbReference>
<evidence type="ECO:0000313" key="2">
    <source>
        <dbReference type="Proteomes" id="UP001207468"/>
    </source>
</evidence>
<comment type="caution">
    <text evidence="1">The sequence shown here is derived from an EMBL/GenBank/DDBJ whole genome shotgun (WGS) entry which is preliminary data.</text>
</comment>
<protein>
    <submittedName>
        <fullName evidence="1">Uncharacterized protein</fullName>
    </submittedName>
</protein>
<name>A0ACC0U3W0_9AGAM</name>
<gene>
    <name evidence="1" type="ORF">F5148DRAFT_236671</name>
</gene>
<reference evidence="1" key="1">
    <citation type="submission" date="2021-03" db="EMBL/GenBank/DDBJ databases">
        <title>Evolutionary priming and transition to the ectomycorrhizal habit in an iconic lineage of mushroom-forming fungi: is preadaptation a requirement?</title>
        <authorList>
            <consortium name="DOE Joint Genome Institute"/>
            <person name="Looney B.P."/>
            <person name="Miyauchi S."/>
            <person name="Morin E."/>
            <person name="Drula E."/>
            <person name="Courty P.E."/>
            <person name="Chicoki N."/>
            <person name="Fauchery L."/>
            <person name="Kohler A."/>
            <person name="Kuo A."/>
            <person name="LaButti K."/>
            <person name="Pangilinan J."/>
            <person name="Lipzen A."/>
            <person name="Riley R."/>
            <person name="Andreopoulos W."/>
            <person name="He G."/>
            <person name="Johnson J."/>
            <person name="Barry K.W."/>
            <person name="Grigoriev I.V."/>
            <person name="Nagy L."/>
            <person name="Hibbett D."/>
            <person name="Henrissat B."/>
            <person name="Matheny P.B."/>
            <person name="Labbe J."/>
            <person name="Martin A.F."/>
        </authorList>
    </citation>
    <scope>NUCLEOTIDE SEQUENCE</scope>
    <source>
        <strain evidence="1">BPL698</strain>
    </source>
</reference>
<dbReference type="EMBL" id="JAGFNK010000171">
    <property type="protein sequence ID" value="KAI9462053.1"/>
    <property type="molecule type" value="Genomic_DNA"/>
</dbReference>
<organism evidence="1 2">
    <name type="scientific">Russula earlei</name>
    <dbReference type="NCBI Taxonomy" id="71964"/>
    <lineage>
        <taxon>Eukaryota</taxon>
        <taxon>Fungi</taxon>
        <taxon>Dikarya</taxon>
        <taxon>Basidiomycota</taxon>
        <taxon>Agaricomycotina</taxon>
        <taxon>Agaricomycetes</taxon>
        <taxon>Russulales</taxon>
        <taxon>Russulaceae</taxon>
        <taxon>Russula</taxon>
    </lineage>
</organism>